<name>F3KRB9_9BURK</name>
<gene>
    <name evidence="2" type="ORF">HGR_04973</name>
</gene>
<dbReference type="EMBL" id="AEGR01000042">
    <property type="protein sequence ID" value="EGI77820.1"/>
    <property type="molecule type" value="Genomic_DNA"/>
</dbReference>
<evidence type="ECO:0000313" key="2">
    <source>
        <dbReference type="EMBL" id="EGI77820.1"/>
    </source>
</evidence>
<keyword evidence="3" id="KW-1185">Reference proteome</keyword>
<reference evidence="2 3" key="1">
    <citation type="journal article" date="2011" name="EMBO J.">
        <title>Structural diversity of bacterial flagellar motors.</title>
        <authorList>
            <person name="Chen S."/>
            <person name="Beeby M."/>
            <person name="Murphy G.E."/>
            <person name="Leadbetter J.R."/>
            <person name="Hendrixson D.R."/>
            <person name="Briegel A."/>
            <person name="Li Z."/>
            <person name="Shi J."/>
            <person name="Tocheva E.I."/>
            <person name="Muller A."/>
            <person name="Dobro M.J."/>
            <person name="Jensen G.J."/>
        </authorList>
    </citation>
    <scope>NUCLEOTIDE SEQUENCE [LARGE SCALE GENOMIC DNA]</scope>
    <source>
        <strain evidence="2 3">ATCC 19624</strain>
    </source>
</reference>
<evidence type="ECO:0000256" key="1">
    <source>
        <dbReference type="SAM" id="MobiDB-lite"/>
    </source>
</evidence>
<dbReference type="Proteomes" id="UP000016368">
    <property type="component" value="Unassembled WGS sequence"/>
</dbReference>
<protein>
    <submittedName>
        <fullName evidence="2">Uncharacterized protein</fullName>
    </submittedName>
</protein>
<proteinExistence type="predicted"/>
<organism evidence="2 3">
    <name type="scientific">Hylemonella gracilis ATCC 19624</name>
    <dbReference type="NCBI Taxonomy" id="887062"/>
    <lineage>
        <taxon>Bacteria</taxon>
        <taxon>Pseudomonadati</taxon>
        <taxon>Pseudomonadota</taxon>
        <taxon>Betaproteobacteria</taxon>
        <taxon>Burkholderiales</taxon>
        <taxon>Comamonadaceae</taxon>
        <taxon>Hylemonella</taxon>
    </lineage>
</organism>
<feature type="region of interest" description="Disordered" evidence="1">
    <location>
        <begin position="1"/>
        <end position="44"/>
    </location>
</feature>
<evidence type="ECO:0000313" key="3">
    <source>
        <dbReference type="Proteomes" id="UP000016368"/>
    </source>
</evidence>
<dbReference type="AlphaFoldDB" id="F3KRB9"/>
<sequence length="113" mass="11891">MAMSGAMQASLTRPAMTAGPAGDTWDKAIAAPAGLPGAQPEAHGTRVDEQVDLLQRQLRSAPDLDTLWYLRPGLMNVIAVRQGEVAARDCLVALTALFKHPPSSGRSARPGAF</sequence>
<accession>F3KRB9</accession>
<comment type="caution">
    <text evidence="2">The sequence shown here is derived from an EMBL/GenBank/DDBJ whole genome shotgun (WGS) entry which is preliminary data.</text>
</comment>